<feature type="transmembrane region" description="Helical" evidence="1">
    <location>
        <begin position="126"/>
        <end position="145"/>
    </location>
</feature>
<evidence type="ECO:0000313" key="2">
    <source>
        <dbReference type="EMBL" id="NLR93339.1"/>
    </source>
</evidence>
<evidence type="ECO:0000313" key="3">
    <source>
        <dbReference type="Proteomes" id="UP000585050"/>
    </source>
</evidence>
<dbReference type="EMBL" id="JABAIL010000006">
    <property type="protein sequence ID" value="NLR93339.1"/>
    <property type="molecule type" value="Genomic_DNA"/>
</dbReference>
<sequence>MLENELSRIWKSSSKEEQIKFDKSRLLIEVQAKVDDFNKQMKILYIREALGSFIAIPMFTFYAFVAPYILTKVAFGLIALWAVFILLVIKRSKAKVPDQFNLKYLDYLQQTKAYLEEQKKFRENILTWYVLPFVLFTWLGLLGIYQEDPEALDTLAIIGIGSLVVGIVIHYLNLRSSRKVVVPRLEKVNTLISTLQE</sequence>
<comment type="caution">
    <text evidence="2">The sequence shown here is derived from an EMBL/GenBank/DDBJ whole genome shotgun (WGS) entry which is preliminary data.</text>
</comment>
<proteinExistence type="predicted"/>
<dbReference type="Proteomes" id="UP000585050">
    <property type="component" value="Unassembled WGS sequence"/>
</dbReference>
<dbReference type="RefSeq" id="WP_168884052.1">
    <property type="nucleotide sequence ID" value="NZ_JABAIL010000006.1"/>
</dbReference>
<accession>A0A7X8SN88</accession>
<keyword evidence="3" id="KW-1185">Reference proteome</keyword>
<feature type="transmembrane region" description="Helical" evidence="1">
    <location>
        <begin position="69"/>
        <end position="89"/>
    </location>
</feature>
<organism evidence="2 3">
    <name type="scientific">Flammeovirga agarivorans</name>
    <dbReference type="NCBI Taxonomy" id="2726742"/>
    <lineage>
        <taxon>Bacteria</taxon>
        <taxon>Pseudomonadati</taxon>
        <taxon>Bacteroidota</taxon>
        <taxon>Cytophagia</taxon>
        <taxon>Cytophagales</taxon>
        <taxon>Flammeovirgaceae</taxon>
        <taxon>Flammeovirga</taxon>
    </lineage>
</organism>
<feature type="transmembrane region" description="Helical" evidence="1">
    <location>
        <begin position="44"/>
        <end position="63"/>
    </location>
</feature>
<feature type="transmembrane region" description="Helical" evidence="1">
    <location>
        <begin position="151"/>
        <end position="174"/>
    </location>
</feature>
<keyword evidence="1" id="KW-0472">Membrane</keyword>
<reference evidence="2 3" key="1">
    <citation type="submission" date="2020-04" db="EMBL/GenBank/DDBJ databases">
        <title>Flammeovirga sp. SR4, a novel species isolated from seawater.</title>
        <authorList>
            <person name="Wang X."/>
        </authorList>
    </citation>
    <scope>NUCLEOTIDE SEQUENCE [LARGE SCALE GENOMIC DNA]</scope>
    <source>
        <strain evidence="2 3">SR4</strain>
    </source>
</reference>
<name>A0A7X8SN88_9BACT</name>
<evidence type="ECO:0000256" key="1">
    <source>
        <dbReference type="SAM" id="Phobius"/>
    </source>
</evidence>
<keyword evidence="1" id="KW-0812">Transmembrane</keyword>
<gene>
    <name evidence="2" type="ORF">HGP29_19240</name>
</gene>
<dbReference type="AlphaFoldDB" id="A0A7X8SN88"/>
<protein>
    <submittedName>
        <fullName evidence="2">Uncharacterized protein</fullName>
    </submittedName>
</protein>
<keyword evidence="1" id="KW-1133">Transmembrane helix</keyword>